<evidence type="ECO:0000313" key="2">
    <source>
        <dbReference type="Proteomes" id="UP000256686"/>
    </source>
</evidence>
<accession>A0A3D9C693</accession>
<proteinExistence type="predicted"/>
<name>A0A3D9C693_9FLAO</name>
<dbReference type="Proteomes" id="UP000256686">
    <property type="component" value="Unassembled WGS sequence"/>
</dbReference>
<evidence type="ECO:0000313" key="1">
    <source>
        <dbReference type="EMBL" id="REC61218.1"/>
    </source>
</evidence>
<comment type="caution">
    <text evidence="1">The sequence shown here is derived from an EMBL/GenBank/DDBJ whole genome shotgun (WGS) entry which is preliminary data.</text>
</comment>
<dbReference type="AlphaFoldDB" id="A0A3D9C693"/>
<gene>
    <name evidence="1" type="ORF">DRF65_17195</name>
</gene>
<reference evidence="2" key="1">
    <citation type="submission" date="2018-06" db="EMBL/GenBank/DDBJ databases">
        <authorList>
            <person name="Lum Nde A."/>
            <person name="Hugo C."/>
        </authorList>
    </citation>
    <scope>NUCLEOTIDE SEQUENCE [LARGE SCALE GENOMIC DNA]</scope>
    <source>
        <strain evidence="2">1_F178</strain>
    </source>
</reference>
<organism evidence="1 2">
    <name type="scientific">Chryseobacterium pennae</name>
    <dbReference type="NCBI Taxonomy" id="2258962"/>
    <lineage>
        <taxon>Bacteria</taxon>
        <taxon>Pseudomonadati</taxon>
        <taxon>Bacteroidota</taxon>
        <taxon>Flavobacteriia</taxon>
        <taxon>Flavobacteriales</taxon>
        <taxon>Weeksellaceae</taxon>
        <taxon>Chryseobacterium group</taxon>
        <taxon>Chryseobacterium</taxon>
    </lineage>
</organism>
<protein>
    <submittedName>
        <fullName evidence="1">Uncharacterized protein</fullName>
    </submittedName>
</protein>
<keyword evidence="2" id="KW-1185">Reference proteome</keyword>
<dbReference type="EMBL" id="QNVT01000017">
    <property type="protein sequence ID" value="REC61218.1"/>
    <property type="molecule type" value="Genomic_DNA"/>
</dbReference>
<sequence length="153" mass="17928">MRNNFASSFRHDLSLKIKMMLNKIINFFKNKTLGENPLSEDNIQKADANSIPENSFPQQETEQIKKDASAYYKNTKSYKEYCLENTGNPHLLKASDIRITDKDGSTETFKVSGDAQVFHKEEKPLQIESEYFVKYVQHEYNPITKFMKNAYYY</sequence>